<keyword evidence="2" id="KW-1185">Reference proteome</keyword>
<organism evidence="2">
    <name type="scientific">Naegleria gruberi</name>
    <name type="common">Amoeba</name>
    <dbReference type="NCBI Taxonomy" id="5762"/>
    <lineage>
        <taxon>Eukaryota</taxon>
        <taxon>Discoba</taxon>
        <taxon>Heterolobosea</taxon>
        <taxon>Tetramitia</taxon>
        <taxon>Eutetramitia</taxon>
        <taxon>Vahlkampfiidae</taxon>
        <taxon>Naegleria</taxon>
    </lineage>
</organism>
<dbReference type="AlphaFoldDB" id="D2VTF4"/>
<dbReference type="GeneID" id="8854455"/>
<dbReference type="PANTHER" id="PTHR45982">
    <property type="entry name" value="REGULATOR OF CHROMOSOME CONDENSATION"/>
    <property type="match status" value="1"/>
</dbReference>
<evidence type="ECO:0000313" key="1">
    <source>
        <dbReference type="EMBL" id="EFC39922.1"/>
    </source>
</evidence>
<dbReference type="KEGG" id="ngr:NAEGRDRAFT_81168"/>
<dbReference type="Gene3D" id="2.130.10.30">
    <property type="entry name" value="Regulator of chromosome condensation 1/beta-lactamase-inhibitor protein II"/>
    <property type="match status" value="2"/>
</dbReference>
<protein>
    <submittedName>
        <fullName evidence="1">ATS1 domain-containing protein</fullName>
    </submittedName>
</protein>
<dbReference type="VEuPathDB" id="AmoebaDB:NAEGRDRAFT_81168"/>
<name>D2VTF4_NAEGR</name>
<dbReference type="Proteomes" id="UP000006671">
    <property type="component" value="Unassembled WGS sequence"/>
</dbReference>
<dbReference type="Pfam" id="PF13540">
    <property type="entry name" value="RCC1_2"/>
    <property type="match status" value="1"/>
</dbReference>
<dbReference type="SUPFAM" id="SSF50985">
    <property type="entry name" value="RCC1/BLIP-II"/>
    <property type="match status" value="1"/>
</dbReference>
<gene>
    <name evidence="1" type="ORF">NAEGRDRAFT_81168</name>
</gene>
<dbReference type="EMBL" id="GG738896">
    <property type="protein sequence ID" value="EFC39922.1"/>
    <property type="molecule type" value="Genomic_DNA"/>
</dbReference>
<dbReference type="eggNOG" id="KOG1426">
    <property type="taxonomic scope" value="Eukaryota"/>
</dbReference>
<dbReference type="InParanoid" id="D2VTF4"/>
<dbReference type="PANTHER" id="PTHR45982:SF1">
    <property type="entry name" value="REGULATOR OF CHROMOSOME CONDENSATION"/>
    <property type="match status" value="1"/>
</dbReference>
<sequence>MNIEFVIFGRNENEQLGLNVRTSKCLPTKLNFKNTVNYDYLEQEGIKVVKMGGNRLAFITYENNLIITLNDYRNNNPSTYNACKICAEPKGSDSKKPIPHTHFENISNDIYILKKNVIDVAIGFSHCVFLTKNENMLYGFGTNGNCRLGVSHEAVNMEDMVSRMFSQFYNVKCYRIEVEHHLDQYEKIVSVHCLGQGTICKTNFNNLIVFGWSYRGELSTKSDKQVPRKETFFSERNLTIEKIFTGYSHVYYLVKTMEMETKLFVCGWNEDNQLGLTHTNNIFTITENKLPFVPDIKDIALGYDFSLILTKDGTVYVFGTRFLLPETDVEKLSNYPNAKKIKLENVSRISAGYYHCILVIDDKKFYPLGVNDCAQCGFNDDDMIPRSPGVNRELVIEHTANLSLVAAGQYSTAIIFSNHYTKLEAEKRLKSLLFKSLQSSSLSDVVFEYDFP</sequence>
<dbReference type="OMA" id="VIEHTAN"/>
<evidence type="ECO:0000313" key="2">
    <source>
        <dbReference type="Proteomes" id="UP000006671"/>
    </source>
</evidence>
<proteinExistence type="predicted"/>
<accession>D2VTF4</accession>
<dbReference type="InterPro" id="IPR051553">
    <property type="entry name" value="Ran_GTPase-activating"/>
</dbReference>
<dbReference type="RefSeq" id="XP_002672666.1">
    <property type="nucleotide sequence ID" value="XM_002672620.1"/>
</dbReference>
<dbReference type="OrthoDB" id="10251955at2759"/>
<reference evidence="1 2" key="1">
    <citation type="journal article" date="2010" name="Cell">
        <title>The genome of Naegleria gruberi illuminates early eukaryotic versatility.</title>
        <authorList>
            <person name="Fritz-Laylin L.K."/>
            <person name="Prochnik S.E."/>
            <person name="Ginger M.L."/>
            <person name="Dacks J.B."/>
            <person name="Carpenter M.L."/>
            <person name="Field M.C."/>
            <person name="Kuo A."/>
            <person name="Paredez A."/>
            <person name="Chapman J."/>
            <person name="Pham J."/>
            <person name="Shu S."/>
            <person name="Neupane R."/>
            <person name="Cipriano M."/>
            <person name="Mancuso J."/>
            <person name="Tu H."/>
            <person name="Salamov A."/>
            <person name="Lindquist E."/>
            <person name="Shapiro H."/>
            <person name="Lucas S."/>
            <person name="Grigoriev I.V."/>
            <person name="Cande W.Z."/>
            <person name="Fulton C."/>
            <person name="Rokhsar D.S."/>
            <person name="Dawson S.C."/>
        </authorList>
    </citation>
    <scope>NUCLEOTIDE SEQUENCE [LARGE SCALE GENOMIC DNA]</scope>
    <source>
        <strain evidence="1 2">NEG-M</strain>
    </source>
</reference>
<dbReference type="InterPro" id="IPR009091">
    <property type="entry name" value="RCC1/BLIP-II"/>
</dbReference>